<dbReference type="Pfam" id="PF00773">
    <property type="entry name" value="RNB"/>
    <property type="match status" value="1"/>
</dbReference>
<keyword evidence="12" id="KW-1185">Reference proteome</keyword>
<dbReference type="GO" id="GO:0003723">
    <property type="term" value="F:RNA binding"/>
    <property type="evidence" value="ECO:0007669"/>
    <property type="project" value="UniProtKB-UniRule"/>
</dbReference>
<keyword evidence="5 8" id="KW-0378">Hydrolase</keyword>
<dbReference type="GO" id="GO:0006402">
    <property type="term" value="P:mRNA catabolic process"/>
    <property type="evidence" value="ECO:0007669"/>
    <property type="project" value="TreeGrafter"/>
</dbReference>
<dbReference type="Gene3D" id="2.40.50.140">
    <property type="entry name" value="Nucleic acid-binding proteins"/>
    <property type="match status" value="3"/>
</dbReference>
<reference evidence="11 12" key="1">
    <citation type="journal article" date="2015" name="Int. J. Syst. Evol. Microbiol.">
        <title>Novibacillus thermophilus gen. nov., sp. nov., a Gram-staining-negative and moderately thermophilic member of the family Thermoactinomycetaceae.</title>
        <authorList>
            <person name="Yang G."/>
            <person name="Chen J."/>
            <person name="Zhou S."/>
        </authorList>
    </citation>
    <scope>NUCLEOTIDE SEQUENCE [LARGE SCALE GENOMIC DNA]</scope>
    <source>
        <strain evidence="11 12">SG-1</strain>
    </source>
</reference>
<dbReference type="PROSITE" id="PS01175">
    <property type="entry name" value="RIBONUCLEASE_II"/>
    <property type="match status" value="1"/>
</dbReference>
<feature type="domain" description="S1 motif" evidence="10">
    <location>
        <begin position="626"/>
        <end position="706"/>
    </location>
</feature>
<comment type="similarity">
    <text evidence="8">Belongs to the RNR ribonuclease family. RNase R subfamily.</text>
</comment>
<protein>
    <recommendedName>
        <fullName evidence="8">Ribonuclease R</fullName>
        <shortName evidence="8">RNase R</shortName>
        <ecNumber evidence="8">3.1.13.1</ecNumber>
    </recommendedName>
</protein>
<evidence type="ECO:0000313" key="11">
    <source>
        <dbReference type="EMBL" id="AQS57036.1"/>
    </source>
</evidence>
<evidence type="ECO:0000256" key="6">
    <source>
        <dbReference type="ARBA" id="ARBA00022839"/>
    </source>
</evidence>
<dbReference type="SUPFAM" id="SSF50249">
    <property type="entry name" value="Nucleic acid-binding proteins"/>
    <property type="match status" value="4"/>
</dbReference>
<accession>A0A1U9KAJ9</accession>
<dbReference type="InterPro" id="IPR001900">
    <property type="entry name" value="RNase_II/R"/>
</dbReference>
<evidence type="ECO:0000256" key="4">
    <source>
        <dbReference type="ARBA" id="ARBA00022722"/>
    </source>
</evidence>
<organism evidence="11 12">
    <name type="scientific">Novibacillus thermophilus</name>
    <dbReference type="NCBI Taxonomy" id="1471761"/>
    <lineage>
        <taxon>Bacteria</taxon>
        <taxon>Bacillati</taxon>
        <taxon>Bacillota</taxon>
        <taxon>Bacilli</taxon>
        <taxon>Bacillales</taxon>
        <taxon>Thermoactinomycetaceae</taxon>
        <taxon>Novibacillus</taxon>
    </lineage>
</organism>
<dbReference type="FunFam" id="2.40.50.140:FF:000273">
    <property type="entry name" value="Ribonuclease R"/>
    <property type="match status" value="1"/>
</dbReference>
<name>A0A1U9KAJ9_9BACL</name>
<dbReference type="NCBIfam" id="TIGR00358">
    <property type="entry name" value="3_prime_RNase"/>
    <property type="match status" value="1"/>
</dbReference>
<keyword evidence="7 8" id="KW-0694">RNA-binding</keyword>
<dbReference type="InterPro" id="IPR011129">
    <property type="entry name" value="CSD"/>
</dbReference>
<dbReference type="CDD" id="cd04471">
    <property type="entry name" value="S1_RNase_R"/>
    <property type="match status" value="1"/>
</dbReference>
<feature type="compositionally biased region" description="Basic residues" evidence="9">
    <location>
        <begin position="731"/>
        <end position="742"/>
    </location>
</feature>
<evidence type="ECO:0000256" key="8">
    <source>
        <dbReference type="HAMAP-Rule" id="MF_01895"/>
    </source>
</evidence>
<dbReference type="InterPro" id="IPR003029">
    <property type="entry name" value="S1_domain"/>
</dbReference>
<dbReference type="FunFam" id="2.40.50.140:FF:000213">
    <property type="entry name" value="Ribonuclease R"/>
    <property type="match status" value="1"/>
</dbReference>
<dbReference type="PANTHER" id="PTHR23355">
    <property type="entry name" value="RIBONUCLEASE"/>
    <property type="match status" value="1"/>
</dbReference>
<dbReference type="PANTHER" id="PTHR23355:SF9">
    <property type="entry name" value="DIS3-LIKE EXONUCLEASE 2"/>
    <property type="match status" value="1"/>
</dbReference>
<dbReference type="KEGG" id="ntr:B0W44_16055"/>
<dbReference type="EC" id="3.1.13.1" evidence="8"/>
<evidence type="ECO:0000259" key="10">
    <source>
        <dbReference type="PROSITE" id="PS50126"/>
    </source>
</evidence>
<keyword evidence="6 8" id="KW-0269">Exonuclease</keyword>
<dbReference type="InterPro" id="IPR050180">
    <property type="entry name" value="RNR_Ribonuclease"/>
</dbReference>
<comment type="catalytic activity">
    <reaction evidence="1 8">
        <text>Exonucleolytic cleavage in the 3'- to 5'-direction to yield nucleoside 5'-phosphates.</text>
        <dbReference type="EC" id="3.1.13.1"/>
    </reaction>
</comment>
<dbReference type="Pfam" id="PF00575">
    <property type="entry name" value="S1"/>
    <property type="match status" value="1"/>
</dbReference>
<dbReference type="SMART" id="SM00955">
    <property type="entry name" value="RNB"/>
    <property type="match status" value="1"/>
</dbReference>
<comment type="function">
    <text evidence="8">3'-5' exoribonuclease that releases 5'-nucleoside monophosphates and is involved in maturation of structured RNAs.</text>
</comment>
<dbReference type="Proteomes" id="UP000188603">
    <property type="component" value="Chromosome"/>
</dbReference>
<sequence length="760" mass="87148">MVQAEDIVAFMREKAYRPLTVKELEQVFGVEGSDGFRQLVKTLNQLEESGQIVRTRTNRYGIPERLNLIRGKLQVHPKGFGFVLPSETDHPDIFIHPNDMKGAMDGDTVIARINKQHTGEKRMEGEIVRIIGRGQTKIVGTFSASHNFGFVIPDDKRLTADVFIPPDGLNGAVDGQKVVVEIKDYPDDRKSAAGEVVEILGHKNDPGVDIVSIIRKYDLPEKFPEEVMEEARQVPDEIAPEEISGRRDLRERTTVTIDGDDAKDLDDAVSVEPLDNGHIRLGVHIADVSYYVREGSALDREAYRRGCSVYLVDRVIPMLPPRLSNGICSLNPHVDRLTMSCEMEIDRQGTVVRYDIFPSVIRSNARMTYRDVWKILEEEDPEVTARYAELVPHFQLMKQLALTLRQKRLQRGAIDFDFAEAKIIVDEAGKPTDIVERPRTIAEQIIEEFMLVANETVAEHFHWLNVPFIYRIHEHPDSEKLMSFFSFVTHFGYSVRGKADDLHPRALQQLLETVRGEPEETVISRVMLRSMQQARYAAKNDGHYGLAAKHYTHFTSPIRRYPDLVVHRIIREVLTDHTLSDERTAHWSETLPSIAEQSSERERVAVDAERETDDLKKAEFMLDKVGEEFTGIISSVTSFGIFVELENTVEGMVHVSYMVDDYYHFLDDQFMLVGERTGKQYRIGDEVKIRVTNVNVDERSVDFELVDIKPRKKRKNRQAAVIAGEEFHQNNGRKGKKRRRQKAVTPFYEKTAKKRRTRER</sequence>
<dbReference type="InterPro" id="IPR011805">
    <property type="entry name" value="RNase_R"/>
</dbReference>
<dbReference type="STRING" id="1471761.B0W44_16055"/>
<dbReference type="OrthoDB" id="9764149at2"/>
<comment type="subcellular location">
    <subcellularLocation>
        <location evidence="2 8">Cytoplasm</location>
    </subcellularLocation>
</comment>
<evidence type="ECO:0000256" key="2">
    <source>
        <dbReference type="ARBA" id="ARBA00004496"/>
    </source>
</evidence>
<dbReference type="InterPro" id="IPR022966">
    <property type="entry name" value="RNase_II/R_CS"/>
</dbReference>
<dbReference type="InterPro" id="IPR040476">
    <property type="entry name" value="CSD2"/>
</dbReference>
<dbReference type="GO" id="GO:0008859">
    <property type="term" value="F:exoribonuclease II activity"/>
    <property type="evidence" value="ECO:0007669"/>
    <property type="project" value="UniProtKB-UniRule"/>
</dbReference>
<dbReference type="AlphaFoldDB" id="A0A1U9KAJ9"/>
<dbReference type="Pfam" id="PF17876">
    <property type="entry name" value="CSD2"/>
    <property type="match status" value="1"/>
</dbReference>
<evidence type="ECO:0000256" key="1">
    <source>
        <dbReference type="ARBA" id="ARBA00001849"/>
    </source>
</evidence>
<dbReference type="InterPro" id="IPR004476">
    <property type="entry name" value="RNase_II/RNase_R"/>
</dbReference>
<dbReference type="HAMAP" id="MF_01895">
    <property type="entry name" value="RNase_R"/>
    <property type="match status" value="1"/>
</dbReference>
<dbReference type="GO" id="GO:0005829">
    <property type="term" value="C:cytosol"/>
    <property type="evidence" value="ECO:0007669"/>
    <property type="project" value="TreeGrafter"/>
</dbReference>
<dbReference type="NCBIfam" id="TIGR02063">
    <property type="entry name" value="RNase_R"/>
    <property type="match status" value="1"/>
</dbReference>
<evidence type="ECO:0000256" key="9">
    <source>
        <dbReference type="SAM" id="MobiDB-lite"/>
    </source>
</evidence>
<evidence type="ECO:0000256" key="7">
    <source>
        <dbReference type="ARBA" id="ARBA00022884"/>
    </source>
</evidence>
<dbReference type="Pfam" id="PF08206">
    <property type="entry name" value="OB_RNB"/>
    <property type="match status" value="1"/>
</dbReference>
<dbReference type="SMART" id="SM00316">
    <property type="entry name" value="S1"/>
    <property type="match status" value="1"/>
</dbReference>
<dbReference type="InterPro" id="IPR013223">
    <property type="entry name" value="RNase_B_OB_dom"/>
</dbReference>
<evidence type="ECO:0000256" key="3">
    <source>
        <dbReference type="ARBA" id="ARBA00022490"/>
    </source>
</evidence>
<evidence type="ECO:0000313" key="12">
    <source>
        <dbReference type="Proteomes" id="UP000188603"/>
    </source>
</evidence>
<gene>
    <name evidence="8" type="primary">rnr</name>
    <name evidence="11" type="ORF">B0W44_16055</name>
</gene>
<keyword evidence="3 8" id="KW-0963">Cytoplasm</keyword>
<keyword evidence="4 8" id="KW-0540">Nuclease</keyword>
<evidence type="ECO:0000256" key="5">
    <source>
        <dbReference type="ARBA" id="ARBA00022801"/>
    </source>
</evidence>
<proteinExistence type="inferred from homology"/>
<dbReference type="PROSITE" id="PS50126">
    <property type="entry name" value="S1"/>
    <property type="match status" value="1"/>
</dbReference>
<dbReference type="SMART" id="SM00357">
    <property type="entry name" value="CSP"/>
    <property type="match status" value="2"/>
</dbReference>
<dbReference type="RefSeq" id="WP_077720885.1">
    <property type="nucleotide sequence ID" value="NZ_CP019699.1"/>
</dbReference>
<feature type="region of interest" description="Disordered" evidence="9">
    <location>
        <begin position="719"/>
        <end position="760"/>
    </location>
</feature>
<dbReference type="InterPro" id="IPR012340">
    <property type="entry name" value="NA-bd_OB-fold"/>
</dbReference>
<dbReference type="EMBL" id="CP019699">
    <property type="protein sequence ID" value="AQS57036.1"/>
    <property type="molecule type" value="Genomic_DNA"/>
</dbReference>